<name>A0ABT6DHN2_9BACT</name>
<dbReference type="EMBL" id="JANRMI010000002">
    <property type="protein sequence ID" value="MDG0816327.1"/>
    <property type="molecule type" value="Genomic_DNA"/>
</dbReference>
<organism evidence="2 3">
    <name type="scientific">Bdellovibrio svalbardensis</name>
    <dbReference type="NCBI Taxonomy" id="2972972"/>
    <lineage>
        <taxon>Bacteria</taxon>
        <taxon>Pseudomonadati</taxon>
        <taxon>Bdellovibrionota</taxon>
        <taxon>Bdellovibrionia</taxon>
        <taxon>Bdellovibrionales</taxon>
        <taxon>Pseudobdellovibrionaceae</taxon>
        <taxon>Bdellovibrio</taxon>
    </lineage>
</organism>
<gene>
    <name evidence="2" type="ORF">NWE73_08135</name>
</gene>
<accession>A0ABT6DHN2</accession>
<proteinExistence type="predicted"/>
<feature type="signal peptide" evidence="1">
    <location>
        <begin position="1"/>
        <end position="20"/>
    </location>
</feature>
<comment type="caution">
    <text evidence="2">The sequence shown here is derived from an EMBL/GenBank/DDBJ whole genome shotgun (WGS) entry which is preliminary data.</text>
</comment>
<reference evidence="2" key="1">
    <citation type="submission" date="2022-08" db="EMBL/GenBank/DDBJ databases">
        <title>Novel Bdellovibrio Species Isolated from Svalbard: Designation Bdellovibrio svalbardensis.</title>
        <authorList>
            <person name="Mitchell R.J."/>
            <person name="Choi S.Y."/>
        </authorList>
    </citation>
    <scope>NUCLEOTIDE SEQUENCE</scope>
    <source>
        <strain evidence="2">PAP01</strain>
    </source>
</reference>
<dbReference type="RefSeq" id="WP_277577805.1">
    <property type="nucleotide sequence ID" value="NZ_JANRMI010000002.1"/>
</dbReference>
<dbReference type="Proteomes" id="UP001152321">
    <property type="component" value="Unassembled WGS sequence"/>
</dbReference>
<evidence type="ECO:0000313" key="3">
    <source>
        <dbReference type="Proteomes" id="UP001152321"/>
    </source>
</evidence>
<evidence type="ECO:0000313" key="2">
    <source>
        <dbReference type="EMBL" id="MDG0816327.1"/>
    </source>
</evidence>
<protein>
    <submittedName>
        <fullName evidence="2">Uncharacterized protein</fullName>
    </submittedName>
</protein>
<sequence length="130" mass="14106">MKAFVVSTIAALLFALPVFAEQAPGSSKEVQIGINNVYVPGGFDSGSDVFVVVNGIFPNGCYKWSRADVTNKDAFTHEIKSIAAVNQGMCIMVLIPFQKEVQLGKFSAGKHTLRFLNGDGTYIEKLMDVE</sequence>
<keyword evidence="3" id="KW-1185">Reference proteome</keyword>
<evidence type="ECO:0000256" key="1">
    <source>
        <dbReference type="SAM" id="SignalP"/>
    </source>
</evidence>
<keyword evidence="1" id="KW-0732">Signal</keyword>
<feature type="chain" id="PRO_5046233420" evidence="1">
    <location>
        <begin position="21"/>
        <end position="130"/>
    </location>
</feature>